<evidence type="ECO:0000256" key="1">
    <source>
        <dbReference type="SAM" id="MobiDB-lite"/>
    </source>
</evidence>
<evidence type="ECO:0000313" key="4">
    <source>
        <dbReference type="Proteomes" id="UP000275385"/>
    </source>
</evidence>
<name>A0A420YB84_9PEZI</name>
<feature type="region of interest" description="Disordered" evidence="1">
    <location>
        <begin position="1"/>
        <end position="25"/>
    </location>
</feature>
<dbReference type="PANTHER" id="PTHR37283:SF1">
    <property type="entry name" value="PH DOMAIN-CONTAINING PROTEIN YHR131C"/>
    <property type="match status" value="1"/>
</dbReference>
<organism evidence="3 4">
    <name type="scientific">Coniochaeta pulveracea</name>
    <dbReference type="NCBI Taxonomy" id="177199"/>
    <lineage>
        <taxon>Eukaryota</taxon>
        <taxon>Fungi</taxon>
        <taxon>Dikarya</taxon>
        <taxon>Ascomycota</taxon>
        <taxon>Pezizomycotina</taxon>
        <taxon>Sordariomycetes</taxon>
        <taxon>Sordariomycetidae</taxon>
        <taxon>Coniochaetales</taxon>
        <taxon>Coniochaetaceae</taxon>
        <taxon>Coniochaeta</taxon>
    </lineage>
</organism>
<keyword evidence="4" id="KW-1185">Reference proteome</keyword>
<comment type="caution">
    <text evidence="3">The sequence shown here is derived from an EMBL/GenBank/DDBJ whole genome shotgun (WGS) entry which is preliminary data.</text>
</comment>
<dbReference type="InterPro" id="IPR001849">
    <property type="entry name" value="PH_domain"/>
</dbReference>
<gene>
    <name evidence="3" type="ORF">DL546_006501</name>
</gene>
<evidence type="ECO:0000313" key="3">
    <source>
        <dbReference type="EMBL" id="RKU45169.1"/>
    </source>
</evidence>
<dbReference type="SMART" id="SM00233">
    <property type="entry name" value="PH"/>
    <property type="match status" value="1"/>
</dbReference>
<dbReference type="OrthoDB" id="5865767at2759"/>
<dbReference type="SUPFAM" id="SSF50729">
    <property type="entry name" value="PH domain-like"/>
    <property type="match status" value="1"/>
</dbReference>
<feature type="region of interest" description="Disordered" evidence="1">
    <location>
        <begin position="245"/>
        <end position="283"/>
    </location>
</feature>
<feature type="domain" description="PH" evidence="2">
    <location>
        <begin position="84"/>
        <end position="212"/>
    </location>
</feature>
<sequence length="403" mass="45992">MDLNDGTRSVASFEAPPPAPTLRRRMSMEEDMFYRELMTQRPPKPPSYETAIRHHFPRTRDSYYVGGAGGGLLNETLPTYSCDIHLEGVFMLKMEIQDAVKRAEYRNWQQVYVVLHGTALNIYQVKKDRGWWSNKSQNGPSVSPDCPPWITAGKLENSYGLLHADAGIAADYRKRKHVIRVRAETDQFLLSCVELPTFIKWLDHLYASINIAPPIDERDFPRDQSIPRMQRIRWLRSQYPRVGNSSRGYQRLDARRPSMASSTNDAEEEEDADGGDNAIQEVDDGLGAGRSRIEGQSSAVAGRLSVTSYPNENIDPATRKWVPKHPWTDKHDQLYAKLCFSVLLFKSPRKSNFVVAKGTLWEVNWQSGFKKSLSPPPYEQQTPVQPIEPLGPWQSYMPTHTRI</sequence>
<proteinExistence type="predicted"/>
<dbReference type="STRING" id="177199.A0A420YB84"/>
<dbReference type="InterPro" id="IPR011993">
    <property type="entry name" value="PH-like_dom_sf"/>
</dbReference>
<dbReference type="InterPro" id="IPR041681">
    <property type="entry name" value="PH_9"/>
</dbReference>
<accession>A0A420YB84</accession>
<evidence type="ECO:0000259" key="2">
    <source>
        <dbReference type="SMART" id="SM00233"/>
    </source>
</evidence>
<dbReference type="Pfam" id="PF15410">
    <property type="entry name" value="PH_9"/>
    <property type="match status" value="1"/>
</dbReference>
<protein>
    <recommendedName>
        <fullName evidence="2">PH domain-containing protein</fullName>
    </recommendedName>
</protein>
<dbReference type="AlphaFoldDB" id="A0A420YB84"/>
<dbReference type="Proteomes" id="UP000275385">
    <property type="component" value="Unassembled WGS sequence"/>
</dbReference>
<feature type="compositionally biased region" description="Acidic residues" evidence="1">
    <location>
        <begin position="265"/>
        <end position="274"/>
    </location>
</feature>
<dbReference type="PANTHER" id="PTHR37283">
    <property type="entry name" value="PH DOMAIN-CONTAINING PROTEIN YHR131C"/>
    <property type="match status" value="1"/>
</dbReference>
<reference evidence="3 4" key="1">
    <citation type="submission" date="2018-08" db="EMBL/GenBank/DDBJ databases">
        <title>Draft genome of the lignicolous fungus Coniochaeta pulveracea.</title>
        <authorList>
            <person name="Borstlap C.J."/>
            <person name="De Witt R.N."/>
            <person name="Botha A."/>
            <person name="Volschenk H."/>
        </authorList>
    </citation>
    <scope>NUCLEOTIDE SEQUENCE [LARGE SCALE GENOMIC DNA]</scope>
    <source>
        <strain evidence="3 4">CAB683</strain>
    </source>
</reference>
<dbReference type="EMBL" id="QVQW01000023">
    <property type="protein sequence ID" value="RKU45169.1"/>
    <property type="molecule type" value="Genomic_DNA"/>
</dbReference>
<dbReference type="Gene3D" id="2.30.29.30">
    <property type="entry name" value="Pleckstrin-homology domain (PH domain)/Phosphotyrosine-binding domain (PTB)"/>
    <property type="match status" value="1"/>
</dbReference>
<feature type="compositionally biased region" description="Polar residues" evidence="1">
    <location>
        <begin position="1"/>
        <end position="10"/>
    </location>
</feature>